<organism evidence="1 2">
    <name type="scientific">Scytonema millei VB511283</name>
    <dbReference type="NCBI Taxonomy" id="1245923"/>
    <lineage>
        <taxon>Bacteria</taxon>
        <taxon>Bacillati</taxon>
        <taxon>Cyanobacteriota</taxon>
        <taxon>Cyanophyceae</taxon>
        <taxon>Nostocales</taxon>
        <taxon>Scytonemataceae</taxon>
        <taxon>Scytonema</taxon>
    </lineage>
</organism>
<evidence type="ECO:0000313" key="1">
    <source>
        <dbReference type="EMBL" id="NHC33783.1"/>
    </source>
</evidence>
<dbReference type="Proteomes" id="UP000031532">
    <property type="component" value="Unassembled WGS sequence"/>
</dbReference>
<keyword evidence="2" id="KW-1185">Reference proteome</keyword>
<dbReference type="EMBL" id="JTJC03000001">
    <property type="protein sequence ID" value="NHC33783.1"/>
    <property type="molecule type" value="Genomic_DNA"/>
</dbReference>
<dbReference type="AlphaFoldDB" id="A0A9X5E2W5"/>
<protein>
    <submittedName>
        <fullName evidence="1">Uncharacterized protein</fullName>
    </submittedName>
</protein>
<reference evidence="1 2" key="1">
    <citation type="journal article" date="2015" name="Genome Announc.">
        <title>Draft Genome Sequence of the Terrestrial Cyanobacterium Scytonema millei VB511283, Isolated from Eastern India.</title>
        <authorList>
            <person name="Sen D."/>
            <person name="Chandrababunaidu M.M."/>
            <person name="Singh D."/>
            <person name="Sanghi N."/>
            <person name="Ghorai A."/>
            <person name="Mishra G.P."/>
            <person name="Madduluri M."/>
            <person name="Adhikary S.P."/>
            <person name="Tripathy S."/>
        </authorList>
    </citation>
    <scope>NUCLEOTIDE SEQUENCE [LARGE SCALE GENOMIC DNA]</scope>
    <source>
        <strain evidence="1 2">VB511283</strain>
    </source>
</reference>
<comment type="caution">
    <text evidence="1">The sequence shown here is derived from an EMBL/GenBank/DDBJ whole genome shotgun (WGS) entry which is preliminary data.</text>
</comment>
<gene>
    <name evidence="1" type="ORF">QH73_0003750</name>
</gene>
<sequence length="46" mass="5648">MLNENRPSLEKPKPAITWEQAFWDVVHDRDLRAEIEQRIYKRYGFT</sequence>
<accession>A0A9X5E2W5</accession>
<dbReference type="RefSeq" id="WP_165587614.1">
    <property type="nucleotide sequence ID" value="NZ_JTJC03000001.1"/>
</dbReference>
<name>A0A9X5E2W5_9CYAN</name>
<proteinExistence type="predicted"/>
<evidence type="ECO:0000313" key="2">
    <source>
        <dbReference type="Proteomes" id="UP000031532"/>
    </source>
</evidence>